<evidence type="ECO:0000313" key="3">
    <source>
        <dbReference type="Proteomes" id="UP001183388"/>
    </source>
</evidence>
<dbReference type="Proteomes" id="UP001183388">
    <property type="component" value="Unassembled WGS sequence"/>
</dbReference>
<organism evidence="2 3">
    <name type="scientific">Streptomyces boetiae</name>
    <dbReference type="NCBI Taxonomy" id="3075541"/>
    <lineage>
        <taxon>Bacteria</taxon>
        <taxon>Bacillati</taxon>
        <taxon>Actinomycetota</taxon>
        <taxon>Actinomycetes</taxon>
        <taxon>Kitasatosporales</taxon>
        <taxon>Streptomycetaceae</taxon>
        <taxon>Streptomyces</taxon>
    </lineage>
</organism>
<accession>A0ABU2L1Z5</accession>
<evidence type="ECO:0000259" key="1">
    <source>
        <dbReference type="SMART" id="SM00943"/>
    </source>
</evidence>
<proteinExistence type="predicted"/>
<dbReference type="RefSeq" id="WP_311628287.1">
    <property type="nucleotide sequence ID" value="NZ_JAVREN010000001.1"/>
</dbReference>
<name>A0ABU2L1Z5_9ACTN</name>
<evidence type="ECO:0000313" key="2">
    <source>
        <dbReference type="EMBL" id="MDT0305368.1"/>
    </source>
</evidence>
<dbReference type="SMART" id="SM00943">
    <property type="entry name" value="Prim-Pol"/>
    <property type="match status" value="1"/>
</dbReference>
<feature type="domain" description="DNA primase/polymerase bifunctional N-terminal" evidence="1">
    <location>
        <begin position="13"/>
        <end position="198"/>
    </location>
</feature>
<sequence>MPEQRDDGLLEQAVRYVKERHWEVLPGAWIEFDAAGAALCSCAAADCGAPGVHPLRPGWGSDATGSETQARRLWTREPRASVLLPTGRTFDVLEVSEGAGCLALARMERMGASLGPVAGTPLGRMLFFVMPGGAAKVPGKLRQLGWAPASLDLTVRGEGDFVAAPPSRLATDGTVRGRVHWIRRPTPVNRWLPDPAELLAPLAYACAQED</sequence>
<dbReference type="Pfam" id="PF09250">
    <property type="entry name" value="Prim-Pol"/>
    <property type="match status" value="1"/>
</dbReference>
<dbReference type="InterPro" id="IPR015330">
    <property type="entry name" value="DNA_primase/pol_bifunc_N"/>
</dbReference>
<comment type="caution">
    <text evidence="2">The sequence shown here is derived from an EMBL/GenBank/DDBJ whole genome shotgun (WGS) entry which is preliminary data.</text>
</comment>
<keyword evidence="3" id="KW-1185">Reference proteome</keyword>
<gene>
    <name evidence="2" type="ORF">RM780_00105</name>
</gene>
<dbReference type="EMBL" id="JAVREN010000001">
    <property type="protein sequence ID" value="MDT0305368.1"/>
    <property type="molecule type" value="Genomic_DNA"/>
</dbReference>
<reference evidence="3" key="1">
    <citation type="submission" date="2023-07" db="EMBL/GenBank/DDBJ databases">
        <title>30 novel species of actinomycetes from the DSMZ collection.</title>
        <authorList>
            <person name="Nouioui I."/>
        </authorList>
    </citation>
    <scope>NUCLEOTIDE SEQUENCE [LARGE SCALE GENOMIC DNA]</scope>
    <source>
        <strain evidence="3">DSM 44917</strain>
    </source>
</reference>
<protein>
    <submittedName>
        <fullName evidence="2">Bifunctional DNA primase/polymerase</fullName>
    </submittedName>
</protein>